<dbReference type="InterPro" id="IPR029063">
    <property type="entry name" value="SAM-dependent_MTases_sf"/>
</dbReference>
<dbReference type="Gene3D" id="3.40.50.150">
    <property type="entry name" value="Vaccinia Virus protein VP39"/>
    <property type="match status" value="1"/>
</dbReference>
<dbReference type="AlphaFoldDB" id="A0A484KQR7"/>
<dbReference type="EMBL" id="OOIL02000669">
    <property type="protein sequence ID" value="VFQ68063.1"/>
    <property type="molecule type" value="Genomic_DNA"/>
</dbReference>
<evidence type="ECO:0000313" key="2">
    <source>
        <dbReference type="Proteomes" id="UP000595140"/>
    </source>
</evidence>
<keyword evidence="2" id="KW-1185">Reference proteome</keyword>
<dbReference type="Proteomes" id="UP000595140">
    <property type="component" value="Unassembled WGS sequence"/>
</dbReference>
<dbReference type="OrthoDB" id="408788at2759"/>
<reference evidence="1 2" key="1">
    <citation type="submission" date="2018-04" db="EMBL/GenBank/DDBJ databases">
        <authorList>
            <person name="Vogel A."/>
        </authorList>
    </citation>
    <scope>NUCLEOTIDE SEQUENCE [LARGE SCALE GENOMIC DNA]</scope>
</reference>
<sequence length="66" mass="7447">MRSTETTEYIISEAETALNASIPDPKLHRVRDVAPNKAMVCLSFRLPEETCKDYKVNHNTPLTNAD</sequence>
<gene>
    <name evidence="1" type="ORF">CCAM_LOCUS9839</name>
</gene>
<protein>
    <submittedName>
        <fullName evidence="1">Uncharacterized protein</fullName>
    </submittedName>
</protein>
<name>A0A484KQR7_9ASTE</name>
<organism evidence="1 2">
    <name type="scientific">Cuscuta campestris</name>
    <dbReference type="NCBI Taxonomy" id="132261"/>
    <lineage>
        <taxon>Eukaryota</taxon>
        <taxon>Viridiplantae</taxon>
        <taxon>Streptophyta</taxon>
        <taxon>Embryophyta</taxon>
        <taxon>Tracheophyta</taxon>
        <taxon>Spermatophyta</taxon>
        <taxon>Magnoliopsida</taxon>
        <taxon>eudicotyledons</taxon>
        <taxon>Gunneridae</taxon>
        <taxon>Pentapetalae</taxon>
        <taxon>asterids</taxon>
        <taxon>lamiids</taxon>
        <taxon>Solanales</taxon>
        <taxon>Convolvulaceae</taxon>
        <taxon>Cuscuteae</taxon>
        <taxon>Cuscuta</taxon>
        <taxon>Cuscuta subgen. Grammica</taxon>
        <taxon>Cuscuta sect. Cleistogrammica</taxon>
    </lineage>
</organism>
<proteinExistence type="predicted"/>
<evidence type="ECO:0000313" key="1">
    <source>
        <dbReference type="EMBL" id="VFQ68063.1"/>
    </source>
</evidence>
<accession>A0A484KQR7</accession>